<evidence type="ECO:0000313" key="3">
    <source>
        <dbReference type="Proteomes" id="UP000499080"/>
    </source>
</evidence>
<dbReference type="EMBL" id="BGPR01100982">
    <property type="protein sequence ID" value="GBM58092.1"/>
    <property type="molecule type" value="Genomic_DNA"/>
</dbReference>
<sequence>MNPRIRILERNERTGVRPKGTNRPKGKNLDSDSLSDPPRTPRCIVKESCLGWGGGRDRMKNVSLPGKEGVLSLKSPCFVEDKFLREERMLRLG</sequence>
<feature type="region of interest" description="Disordered" evidence="1">
    <location>
        <begin position="1"/>
        <end position="40"/>
    </location>
</feature>
<gene>
    <name evidence="2" type="ORF">AVEN_114094_1</name>
</gene>
<reference evidence="2 3" key="1">
    <citation type="journal article" date="2019" name="Sci. Rep.">
        <title>Orb-weaving spider Araneus ventricosus genome elucidates the spidroin gene catalogue.</title>
        <authorList>
            <person name="Kono N."/>
            <person name="Nakamura H."/>
            <person name="Ohtoshi R."/>
            <person name="Moran D.A.P."/>
            <person name="Shinohara A."/>
            <person name="Yoshida Y."/>
            <person name="Fujiwara M."/>
            <person name="Mori M."/>
            <person name="Tomita M."/>
            <person name="Arakawa K."/>
        </authorList>
    </citation>
    <scope>NUCLEOTIDE SEQUENCE [LARGE SCALE GENOMIC DNA]</scope>
</reference>
<accession>A0A4Y2GVP9</accession>
<keyword evidence="3" id="KW-1185">Reference proteome</keyword>
<feature type="compositionally biased region" description="Basic and acidic residues" evidence="1">
    <location>
        <begin position="1"/>
        <end position="15"/>
    </location>
</feature>
<name>A0A4Y2GVP9_ARAVE</name>
<evidence type="ECO:0000313" key="2">
    <source>
        <dbReference type="EMBL" id="GBM58092.1"/>
    </source>
</evidence>
<dbReference type="AlphaFoldDB" id="A0A4Y2GVP9"/>
<dbReference type="Proteomes" id="UP000499080">
    <property type="component" value="Unassembled WGS sequence"/>
</dbReference>
<protein>
    <submittedName>
        <fullName evidence="2">Uncharacterized protein</fullName>
    </submittedName>
</protein>
<comment type="caution">
    <text evidence="2">The sequence shown here is derived from an EMBL/GenBank/DDBJ whole genome shotgun (WGS) entry which is preliminary data.</text>
</comment>
<organism evidence="2 3">
    <name type="scientific">Araneus ventricosus</name>
    <name type="common">Orbweaver spider</name>
    <name type="synonym">Epeira ventricosa</name>
    <dbReference type="NCBI Taxonomy" id="182803"/>
    <lineage>
        <taxon>Eukaryota</taxon>
        <taxon>Metazoa</taxon>
        <taxon>Ecdysozoa</taxon>
        <taxon>Arthropoda</taxon>
        <taxon>Chelicerata</taxon>
        <taxon>Arachnida</taxon>
        <taxon>Araneae</taxon>
        <taxon>Araneomorphae</taxon>
        <taxon>Entelegynae</taxon>
        <taxon>Araneoidea</taxon>
        <taxon>Araneidae</taxon>
        <taxon>Araneus</taxon>
    </lineage>
</organism>
<evidence type="ECO:0000256" key="1">
    <source>
        <dbReference type="SAM" id="MobiDB-lite"/>
    </source>
</evidence>
<proteinExistence type="predicted"/>